<dbReference type="EMBL" id="JADIMF010000149">
    <property type="protein sequence ID" value="MBO8469911.1"/>
    <property type="molecule type" value="Genomic_DNA"/>
</dbReference>
<dbReference type="Proteomes" id="UP000810292">
    <property type="component" value="Unassembled WGS sequence"/>
</dbReference>
<proteinExistence type="predicted"/>
<reference evidence="1" key="1">
    <citation type="submission" date="2020-10" db="EMBL/GenBank/DDBJ databases">
        <authorList>
            <person name="Gilroy R."/>
        </authorList>
    </citation>
    <scope>NUCLEOTIDE SEQUENCE</scope>
    <source>
        <strain evidence="1">14700</strain>
    </source>
</reference>
<dbReference type="PROSITE" id="PS51257">
    <property type="entry name" value="PROKAR_LIPOPROTEIN"/>
    <property type="match status" value="1"/>
</dbReference>
<name>A0A9D9ICW3_9SPIO</name>
<protein>
    <submittedName>
        <fullName evidence="1">Uncharacterized protein</fullName>
    </submittedName>
</protein>
<gene>
    <name evidence="1" type="ORF">IAA72_09025</name>
</gene>
<organism evidence="1 2">
    <name type="scientific">Candidatus Ornithospirochaeta stercoravium</name>
    <dbReference type="NCBI Taxonomy" id="2840897"/>
    <lineage>
        <taxon>Bacteria</taxon>
        <taxon>Pseudomonadati</taxon>
        <taxon>Spirochaetota</taxon>
        <taxon>Spirochaetia</taxon>
        <taxon>Spirochaetales</taxon>
        <taxon>Spirochaetaceae</taxon>
        <taxon>Spirochaetaceae incertae sedis</taxon>
        <taxon>Candidatus Ornithospirochaeta</taxon>
    </lineage>
</organism>
<evidence type="ECO:0000313" key="2">
    <source>
        <dbReference type="Proteomes" id="UP000810292"/>
    </source>
</evidence>
<evidence type="ECO:0000313" key="1">
    <source>
        <dbReference type="EMBL" id="MBO8469911.1"/>
    </source>
</evidence>
<comment type="caution">
    <text evidence="1">The sequence shown here is derived from an EMBL/GenBank/DDBJ whole genome shotgun (WGS) entry which is preliminary data.</text>
</comment>
<accession>A0A9D9ICW3</accession>
<dbReference type="AlphaFoldDB" id="A0A9D9ICW3"/>
<reference evidence="1" key="2">
    <citation type="journal article" date="2021" name="PeerJ">
        <title>Extensive microbial diversity within the chicken gut microbiome revealed by metagenomics and culture.</title>
        <authorList>
            <person name="Gilroy R."/>
            <person name="Ravi A."/>
            <person name="Getino M."/>
            <person name="Pursley I."/>
            <person name="Horton D.L."/>
            <person name="Alikhan N.F."/>
            <person name="Baker D."/>
            <person name="Gharbi K."/>
            <person name="Hall N."/>
            <person name="Watson M."/>
            <person name="Adriaenssens E.M."/>
            <person name="Foster-Nyarko E."/>
            <person name="Jarju S."/>
            <person name="Secka A."/>
            <person name="Antonio M."/>
            <person name="Oren A."/>
            <person name="Chaudhuri R.R."/>
            <person name="La Ragione R."/>
            <person name="Hildebrand F."/>
            <person name="Pallen M.J."/>
        </authorList>
    </citation>
    <scope>NUCLEOTIDE SEQUENCE</scope>
    <source>
        <strain evidence="1">14700</strain>
    </source>
</reference>
<sequence>MRRLLIILLSIMMLVSCSDERSAIISSEDGAEIWIAASDEVVVITSSRNMQSELEELSGQDAGSALSELFGIDDLTTVDAESFRKRREMLLLLADVTDRNAYDARVFYDRDLEDTVFFSNLSELSSSFDDFLSDEVIKGRKKCREYRMERILPSLSTYDDVKVFVSRWKESIIERIENK</sequence>